<dbReference type="Gene3D" id="3.40.80.10">
    <property type="entry name" value="Peptidoglycan recognition protein-like"/>
    <property type="match status" value="1"/>
</dbReference>
<dbReference type="InterPro" id="IPR036505">
    <property type="entry name" value="Amidase/PGRP_sf"/>
</dbReference>
<dbReference type="InterPro" id="IPR051206">
    <property type="entry name" value="NAMLAA_amidase_2"/>
</dbReference>
<dbReference type="PANTHER" id="PTHR30417:SF1">
    <property type="entry name" value="N-ACETYLMURAMOYL-L-ALANINE AMIDASE AMID"/>
    <property type="match status" value="1"/>
</dbReference>
<dbReference type="InterPro" id="IPR036365">
    <property type="entry name" value="PGBD-like_sf"/>
</dbReference>
<dbReference type="GO" id="GO:0008745">
    <property type="term" value="F:N-acetylmuramoyl-L-alanine amidase activity"/>
    <property type="evidence" value="ECO:0007669"/>
    <property type="project" value="UniProtKB-EC"/>
</dbReference>
<evidence type="ECO:0000256" key="1">
    <source>
        <dbReference type="ARBA" id="ARBA00001561"/>
    </source>
</evidence>
<evidence type="ECO:0000256" key="2">
    <source>
        <dbReference type="ARBA" id="ARBA00007553"/>
    </source>
</evidence>
<comment type="similarity">
    <text evidence="2">Belongs to the N-acetylmuramoyl-L-alanine amidase 2 family.</text>
</comment>
<dbReference type="Gene3D" id="1.10.101.10">
    <property type="entry name" value="PGBD-like superfamily/PGBD"/>
    <property type="match status" value="1"/>
</dbReference>
<feature type="compositionally biased region" description="Low complexity" evidence="6">
    <location>
        <begin position="1"/>
        <end position="18"/>
    </location>
</feature>
<dbReference type="GO" id="GO:0009254">
    <property type="term" value="P:peptidoglycan turnover"/>
    <property type="evidence" value="ECO:0007669"/>
    <property type="project" value="TreeGrafter"/>
</dbReference>
<dbReference type="SUPFAM" id="SSF55846">
    <property type="entry name" value="N-acetylmuramoyl-L-alanine amidase-like"/>
    <property type="match status" value="1"/>
</dbReference>
<proteinExistence type="inferred from homology"/>
<dbReference type="SUPFAM" id="SSF47090">
    <property type="entry name" value="PGBD-like"/>
    <property type="match status" value="1"/>
</dbReference>
<evidence type="ECO:0000256" key="4">
    <source>
        <dbReference type="ARBA" id="ARBA00022801"/>
    </source>
</evidence>
<dbReference type="GO" id="GO:0009253">
    <property type="term" value="P:peptidoglycan catabolic process"/>
    <property type="evidence" value="ECO:0007669"/>
    <property type="project" value="InterPro"/>
</dbReference>
<feature type="domain" description="N-acetylmuramoyl-L-alanine amidase" evidence="7">
    <location>
        <begin position="17"/>
        <end position="154"/>
    </location>
</feature>
<dbReference type="KEGG" id="barh:WN72_37830"/>
<feature type="region of interest" description="Disordered" evidence="6">
    <location>
        <begin position="1"/>
        <end position="23"/>
    </location>
</feature>
<dbReference type="Proteomes" id="UP000594015">
    <property type="component" value="Chromosome"/>
</dbReference>
<dbReference type="Pfam" id="PF01471">
    <property type="entry name" value="PG_binding_1"/>
    <property type="match status" value="1"/>
</dbReference>
<evidence type="ECO:0000259" key="7">
    <source>
        <dbReference type="SMART" id="SM00644"/>
    </source>
</evidence>
<dbReference type="SMART" id="SM00644">
    <property type="entry name" value="Ami_2"/>
    <property type="match status" value="1"/>
</dbReference>
<protein>
    <recommendedName>
        <fullName evidence="3">N-acetylmuramoyl-L-alanine amidase</fullName>
        <ecNumber evidence="3">3.5.1.28</ecNumber>
    </recommendedName>
</protein>
<accession>A0AAE7TKT1</accession>
<gene>
    <name evidence="8" type="ORF">WN72_37830</name>
</gene>
<evidence type="ECO:0000256" key="3">
    <source>
        <dbReference type="ARBA" id="ARBA00011901"/>
    </source>
</evidence>
<dbReference type="EC" id="3.5.1.28" evidence="3"/>
<dbReference type="GO" id="GO:0071555">
    <property type="term" value="P:cell wall organization"/>
    <property type="evidence" value="ECO:0007669"/>
    <property type="project" value="UniProtKB-KW"/>
</dbReference>
<sequence length="261" mass="28306">MRTFEPDSSIVSDIIPSPNYGERNKTRQPDMILLHYTGMPDVEGALARLCTAGTEVSAHYVVLEDGRIVQCVPETKRAWHAGVSSWAGEDDVNSCSIGIEIVNRGHDWGYPEFPLRQIAAVIALCRGIMLRRKVPSHRVLGHSDVAPARKKDPGEKFPWHSLANSGVGHWVTPAPVVRGESLMLGTISDAVLSMQQALAKYGYGVPLTGKYDAATMEVITAFQRHFRPARLDGVADHSTLSTLQALLASLPADGATTLASK</sequence>
<dbReference type="Pfam" id="PF01510">
    <property type="entry name" value="Amidase_2"/>
    <property type="match status" value="1"/>
</dbReference>
<dbReference type="CDD" id="cd06583">
    <property type="entry name" value="PGRP"/>
    <property type="match status" value="1"/>
</dbReference>
<dbReference type="AlphaFoldDB" id="A0AAE7TKT1"/>
<comment type="catalytic activity">
    <reaction evidence="1">
        <text>Hydrolyzes the link between N-acetylmuramoyl residues and L-amino acid residues in certain cell-wall glycopeptides.</text>
        <dbReference type="EC" id="3.5.1.28"/>
    </reaction>
</comment>
<name>A0AAE7TKT1_9BRAD</name>
<keyword evidence="5" id="KW-0961">Cell wall biogenesis/degradation</keyword>
<dbReference type="PANTHER" id="PTHR30417">
    <property type="entry name" value="N-ACETYLMURAMOYL-L-ALANINE AMIDASE AMID"/>
    <property type="match status" value="1"/>
</dbReference>
<evidence type="ECO:0000313" key="8">
    <source>
        <dbReference type="EMBL" id="QOZ71411.1"/>
    </source>
</evidence>
<dbReference type="InterPro" id="IPR002477">
    <property type="entry name" value="Peptidoglycan-bd-like"/>
</dbReference>
<evidence type="ECO:0000256" key="5">
    <source>
        <dbReference type="ARBA" id="ARBA00023316"/>
    </source>
</evidence>
<reference evidence="8 9" key="1">
    <citation type="submission" date="2018-06" db="EMBL/GenBank/DDBJ databases">
        <title>Comparative genomics of Bradyrhizobium nodulating Arachidis hypogaea.</title>
        <authorList>
            <person name="Li Y."/>
        </authorList>
    </citation>
    <scope>NUCLEOTIDE SEQUENCE [LARGE SCALE GENOMIC DNA]</scope>
    <source>
        <strain evidence="8 9">CCBAU 051107</strain>
    </source>
</reference>
<evidence type="ECO:0000256" key="6">
    <source>
        <dbReference type="SAM" id="MobiDB-lite"/>
    </source>
</evidence>
<evidence type="ECO:0000313" key="9">
    <source>
        <dbReference type="Proteomes" id="UP000594015"/>
    </source>
</evidence>
<dbReference type="GO" id="GO:0019867">
    <property type="term" value="C:outer membrane"/>
    <property type="evidence" value="ECO:0007669"/>
    <property type="project" value="TreeGrafter"/>
</dbReference>
<keyword evidence="4" id="KW-0378">Hydrolase</keyword>
<dbReference type="EMBL" id="CP030050">
    <property type="protein sequence ID" value="QOZ71411.1"/>
    <property type="molecule type" value="Genomic_DNA"/>
</dbReference>
<dbReference type="InterPro" id="IPR002502">
    <property type="entry name" value="Amidase_domain"/>
</dbReference>
<dbReference type="InterPro" id="IPR036366">
    <property type="entry name" value="PGBDSf"/>
</dbReference>
<organism evidence="8 9">
    <name type="scientific">Bradyrhizobium arachidis</name>
    <dbReference type="NCBI Taxonomy" id="858423"/>
    <lineage>
        <taxon>Bacteria</taxon>
        <taxon>Pseudomonadati</taxon>
        <taxon>Pseudomonadota</taxon>
        <taxon>Alphaproteobacteria</taxon>
        <taxon>Hyphomicrobiales</taxon>
        <taxon>Nitrobacteraceae</taxon>
        <taxon>Bradyrhizobium</taxon>
    </lineage>
</organism>